<evidence type="ECO:0000313" key="1">
    <source>
        <dbReference type="EMBL" id="EFJ20493.1"/>
    </source>
</evidence>
<dbReference type="KEGG" id="smo:SELMODRAFT_418158"/>
<dbReference type="EMBL" id="GL377602">
    <property type="protein sequence ID" value="EFJ20493.1"/>
    <property type="molecule type" value="Genomic_DNA"/>
</dbReference>
<dbReference type="Gramene" id="EFJ20493">
    <property type="protein sequence ID" value="EFJ20493"/>
    <property type="gene ID" value="SELMODRAFT_418158"/>
</dbReference>
<protein>
    <submittedName>
        <fullName evidence="1">Uncharacterized protein</fullName>
    </submittedName>
</protein>
<proteinExistence type="predicted"/>
<sequence>MIQAYRVLKKYIVPIDGEKIDRAQLKKIIRHALKSPDSDYLVGNLFVSPEVVALENARYGAGLVAQYIKLPCVEQSTWSIVRVDRPSFEARRMVVHEQILQGLCRRRGPTGEFGGRYLHRFVEYCHIRSDTGWREISSSAALEVDMLYSVRVPVHVVLLGARLKSPLEVGSKKEVFCAASHACRLCEIPSGVKRICLGDDFGKAFLPSGNVEFYDLFSRMFPGGSVEELEAGAYDWFPFESEFPAVVHCIGAKKDDIKAIAKAASNLVYSCDVQCVSTISPRDKREVWRWQRTNLPDPTSFESLLLGESTRS</sequence>
<reference evidence="1 2" key="1">
    <citation type="journal article" date="2011" name="Science">
        <title>The Selaginella genome identifies genetic changes associated with the evolution of vascular plants.</title>
        <authorList>
            <person name="Banks J.A."/>
            <person name="Nishiyama T."/>
            <person name="Hasebe M."/>
            <person name="Bowman J.L."/>
            <person name="Gribskov M."/>
            <person name="dePamphilis C."/>
            <person name="Albert V.A."/>
            <person name="Aono N."/>
            <person name="Aoyama T."/>
            <person name="Ambrose B.A."/>
            <person name="Ashton N.W."/>
            <person name="Axtell M.J."/>
            <person name="Barker E."/>
            <person name="Barker M.S."/>
            <person name="Bennetzen J.L."/>
            <person name="Bonawitz N.D."/>
            <person name="Chapple C."/>
            <person name="Cheng C."/>
            <person name="Correa L.G."/>
            <person name="Dacre M."/>
            <person name="DeBarry J."/>
            <person name="Dreyer I."/>
            <person name="Elias M."/>
            <person name="Engstrom E.M."/>
            <person name="Estelle M."/>
            <person name="Feng L."/>
            <person name="Finet C."/>
            <person name="Floyd S.K."/>
            <person name="Frommer W.B."/>
            <person name="Fujita T."/>
            <person name="Gramzow L."/>
            <person name="Gutensohn M."/>
            <person name="Harholt J."/>
            <person name="Hattori M."/>
            <person name="Heyl A."/>
            <person name="Hirai T."/>
            <person name="Hiwatashi Y."/>
            <person name="Ishikawa M."/>
            <person name="Iwata M."/>
            <person name="Karol K.G."/>
            <person name="Koehler B."/>
            <person name="Kolukisaoglu U."/>
            <person name="Kubo M."/>
            <person name="Kurata T."/>
            <person name="Lalonde S."/>
            <person name="Li K."/>
            <person name="Li Y."/>
            <person name="Litt A."/>
            <person name="Lyons E."/>
            <person name="Manning G."/>
            <person name="Maruyama T."/>
            <person name="Michael T.P."/>
            <person name="Mikami K."/>
            <person name="Miyazaki S."/>
            <person name="Morinaga S."/>
            <person name="Murata T."/>
            <person name="Mueller-Roeber B."/>
            <person name="Nelson D.R."/>
            <person name="Obara M."/>
            <person name="Oguri Y."/>
            <person name="Olmstead R.G."/>
            <person name="Onodera N."/>
            <person name="Petersen B.L."/>
            <person name="Pils B."/>
            <person name="Prigge M."/>
            <person name="Rensing S.A."/>
            <person name="Riano-Pachon D.M."/>
            <person name="Roberts A.W."/>
            <person name="Sato Y."/>
            <person name="Scheller H.V."/>
            <person name="Schulz B."/>
            <person name="Schulz C."/>
            <person name="Shakirov E.V."/>
            <person name="Shibagaki N."/>
            <person name="Shinohara N."/>
            <person name="Shippen D.E."/>
            <person name="Soerensen I."/>
            <person name="Sotooka R."/>
            <person name="Sugimoto N."/>
            <person name="Sugita M."/>
            <person name="Sumikawa N."/>
            <person name="Tanurdzic M."/>
            <person name="Theissen G."/>
            <person name="Ulvskov P."/>
            <person name="Wakazuki S."/>
            <person name="Weng J.K."/>
            <person name="Willats W.W."/>
            <person name="Wipf D."/>
            <person name="Wolf P.G."/>
            <person name="Yang L."/>
            <person name="Zimmer A.D."/>
            <person name="Zhu Q."/>
            <person name="Mitros T."/>
            <person name="Hellsten U."/>
            <person name="Loque D."/>
            <person name="Otillar R."/>
            <person name="Salamov A."/>
            <person name="Schmutz J."/>
            <person name="Shapiro H."/>
            <person name="Lindquist E."/>
            <person name="Lucas S."/>
            <person name="Rokhsar D."/>
            <person name="Grigoriev I.V."/>
        </authorList>
    </citation>
    <scope>NUCLEOTIDE SEQUENCE [LARGE SCALE GENOMIC DNA]</scope>
</reference>
<organism evidence="2">
    <name type="scientific">Selaginella moellendorffii</name>
    <name type="common">Spikemoss</name>
    <dbReference type="NCBI Taxonomy" id="88036"/>
    <lineage>
        <taxon>Eukaryota</taxon>
        <taxon>Viridiplantae</taxon>
        <taxon>Streptophyta</taxon>
        <taxon>Embryophyta</taxon>
        <taxon>Tracheophyta</taxon>
        <taxon>Lycopodiopsida</taxon>
        <taxon>Selaginellales</taxon>
        <taxon>Selaginellaceae</taxon>
        <taxon>Selaginella</taxon>
    </lineage>
</organism>
<dbReference type="Proteomes" id="UP000001514">
    <property type="component" value="Unassembled WGS sequence"/>
</dbReference>
<accession>D8S4V2</accession>
<gene>
    <name evidence="1" type="ORF">SELMODRAFT_418158</name>
</gene>
<dbReference type="HOGENOM" id="CLU_892540_0_0_1"/>
<name>D8S4V2_SELML</name>
<dbReference type="InParanoid" id="D8S4V2"/>
<dbReference type="AlphaFoldDB" id="D8S4V2"/>
<keyword evidence="2" id="KW-1185">Reference proteome</keyword>
<evidence type="ECO:0000313" key="2">
    <source>
        <dbReference type="Proteomes" id="UP000001514"/>
    </source>
</evidence>